<dbReference type="InterPro" id="IPR029058">
    <property type="entry name" value="AB_hydrolase_fold"/>
</dbReference>
<accession>A0AAE1M9L3</accession>
<evidence type="ECO:0000313" key="12">
    <source>
        <dbReference type="Proteomes" id="UP001293593"/>
    </source>
</evidence>
<dbReference type="FunFam" id="3.40.50.11320:FF:000002">
    <property type="entry name" value="Carboxypeptidase"/>
    <property type="match status" value="1"/>
</dbReference>
<reference evidence="11" key="1">
    <citation type="submission" date="2023-10" db="EMBL/GenBank/DDBJ databases">
        <title>Chromosome-level genome of the transformable northern wattle, Acacia crassicarpa.</title>
        <authorList>
            <person name="Massaro I."/>
            <person name="Sinha N.R."/>
            <person name="Poethig S."/>
            <person name="Leichty A.R."/>
        </authorList>
    </citation>
    <scope>NUCLEOTIDE SEQUENCE</scope>
    <source>
        <strain evidence="11">Acra3RX</strain>
        <tissue evidence="11">Leaf</tissue>
    </source>
</reference>
<dbReference type="Pfam" id="PF00450">
    <property type="entry name" value="Peptidase_S10"/>
    <property type="match status" value="1"/>
</dbReference>
<dbReference type="Gene3D" id="3.40.50.11320">
    <property type="match status" value="1"/>
</dbReference>
<keyword evidence="4 10" id="KW-0121">Carboxypeptidase</keyword>
<dbReference type="SUPFAM" id="SSF53474">
    <property type="entry name" value="alpha/beta-Hydrolases"/>
    <property type="match status" value="1"/>
</dbReference>
<dbReference type="FunFam" id="3.40.50.12670:FF:000002">
    <property type="entry name" value="Carboxypeptidase"/>
    <property type="match status" value="1"/>
</dbReference>
<evidence type="ECO:0000256" key="4">
    <source>
        <dbReference type="ARBA" id="ARBA00022645"/>
    </source>
</evidence>
<dbReference type="PRINTS" id="PR00724">
    <property type="entry name" value="CRBOXYPTASEC"/>
</dbReference>
<name>A0AAE1M9L3_9FABA</name>
<protein>
    <recommendedName>
        <fullName evidence="10">Carboxypeptidase</fullName>
        <ecNumber evidence="10">3.4.16.-</ecNumber>
    </recommendedName>
</protein>
<evidence type="ECO:0000256" key="1">
    <source>
        <dbReference type="ARBA" id="ARBA00004613"/>
    </source>
</evidence>
<dbReference type="PANTHER" id="PTHR11802">
    <property type="entry name" value="SERINE PROTEASE FAMILY S10 SERINE CARBOXYPEPTIDASE"/>
    <property type="match status" value="1"/>
</dbReference>
<comment type="caution">
    <text evidence="11">The sequence shown here is derived from an EMBL/GenBank/DDBJ whole genome shotgun (WGS) entry which is preliminary data.</text>
</comment>
<dbReference type="EC" id="3.4.16.-" evidence="10"/>
<dbReference type="GO" id="GO:0004185">
    <property type="term" value="F:serine-type carboxypeptidase activity"/>
    <property type="evidence" value="ECO:0007669"/>
    <property type="project" value="UniProtKB-UniRule"/>
</dbReference>
<dbReference type="Gene3D" id="6.10.250.940">
    <property type="match status" value="1"/>
</dbReference>
<dbReference type="GO" id="GO:0005615">
    <property type="term" value="C:extracellular space"/>
    <property type="evidence" value="ECO:0007669"/>
    <property type="project" value="TreeGrafter"/>
</dbReference>
<dbReference type="GO" id="GO:0009742">
    <property type="term" value="P:brassinosteroid mediated signaling pathway"/>
    <property type="evidence" value="ECO:0007669"/>
    <property type="project" value="TreeGrafter"/>
</dbReference>
<dbReference type="Proteomes" id="UP001293593">
    <property type="component" value="Unassembled WGS sequence"/>
</dbReference>
<dbReference type="EMBL" id="JAWXYG010000012">
    <property type="protein sequence ID" value="KAK4257560.1"/>
    <property type="molecule type" value="Genomic_DNA"/>
</dbReference>
<dbReference type="PROSITE" id="PS00560">
    <property type="entry name" value="CARBOXYPEPT_SER_HIS"/>
    <property type="match status" value="1"/>
</dbReference>
<dbReference type="PROSITE" id="PS51257">
    <property type="entry name" value="PROKAR_LIPOPROTEIN"/>
    <property type="match status" value="1"/>
</dbReference>
<feature type="signal peptide" evidence="10">
    <location>
        <begin position="1"/>
        <end position="25"/>
    </location>
</feature>
<evidence type="ECO:0000256" key="6">
    <source>
        <dbReference type="ARBA" id="ARBA00022729"/>
    </source>
</evidence>
<keyword evidence="8" id="KW-1015">Disulfide bond</keyword>
<evidence type="ECO:0000256" key="3">
    <source>
        <dbReference type="ARBA" id="ARBA00022525"/>
    </source>
</evidence>
<dbReference type="AlphaFoldDB" id="A0AAE1M9L3"/>
<keyword evidence="7 10" id="KW-0378">Hydrolase</keyword>
<keyword evidence="3" id="KW-0964">Secreted</keyword>
<comment type="similarity">
    <text evidence="2 10">Belongs to the peptidase S10 family.</text>
</comment>
<evidence type="ECO:0000256" key="7">
    <source>
        <dbReference type="ARBA" id="ARBA00022801"/>
    </source>
</evidence>
<dbReference type="InterPro" id="IPR033124">
    <property type="entry name" value="Ser_caboxypep_his_AS"/>
</dbReference>
<sequence>MVVGINKECILFLWLLLFLASCCSSWSAEEHRIKQLPGQPPVGFTQFSGYVTVNRRHGRALFYWFTQATSSPHNKPLVLWLNGGPGCSSVAYGASEEIGPFRINKTGSSLYLNKYAWNREANILFLESPAGVGFSYTNTSSDLKTTGDKRTAQDALIFLIRWMSMFPHYKYREFYIAGESYAGHYIPQLAKQIYDYNKAHPHIINLKGFIVGNALTDDYYDGIGTITYWWSHALISDLSYHSILKYCNFTSEKTSKKCDDAVSYAVNHEFGKIDTYSIYTPPCPTWHNDTLRYIRFKNTMLHRISGYDPCTEHRAEKYYNRPEVQQAMHANITSIPYKWTACSNVLLRNWKDSPVSVLPIYEELIAAGLRIWVFSGDTDSVVPVTATRFSLNHLNLTIKIRWYPWYSGGQVGGWTEVYEGLTFATVRGAGHEVPLFQPRRASTLFKSFLAGKELPKSLKAKNL</sequence>
<keyword evidence="6 10" id="KW-0732">Signal</keyword>
<keyword evidence="12" id="KW-1185">Reference proteome</keyword>
<dbReference type="InterPro" id="IPR001563">
    <property type="entry name" value="Peptidase_S10"/>
</dbReference>
<evidence type="ECO:0000256" key="2">
    <source>
        <dbReference type="ARBA" id="ARBA00009431"/>
    </source>
</evidence>
<keyword evidence="9" id="KW-0325">Glycoprotein</keyword>
<dbReference type="FunFam" id="3.40.50.1820:FF:000013">
    <property type="entry name" value="Carboxypeptidase"/>
    <property type="match status" value="1"/>
</dbReference>
<evidence type="ECO:0000313" key="11">
    <source>
        <dbReference type="EMBL" id="KAK4257560.1"/>
    </source>
</evidence>
<dbReference type="InterPro" id="IPR018202">
    <property type="entry name" value="Ser_caboxypep_ser_AS"/>
</dbReference>
<evidence type="ECO:0000256" key="9">
    <source>
        <dbReference type="ARBA" id="ARBA00023180"/>
    </source>
</evidence>
<comment type="subcellular location">
    <subcellularLocation>
        <location evidence="1">Secreted</location>
    </subcellularLocation>
</comment>
<evidence type="ECO:0000256" key="10">
    <source>
        <dbReference type="RuleBase" id="RU361156"/>
    </source>
</evidence>
<dbReference type="Gene3D" id="3.40.50.1820">
    <property type="entry name" value="alpha/beta hydrolase"/>
    <property type="match status" value="1"/>
</dbReference>
<evidence type="ECO:0000256" key="5">
    <source>
        <dbReference type="ARBA" id="ARBA00022670"/>
    </source>
</evidence>
<keyword evidence="5 10" id="KW-0645">Protease</keyword>
<dbReference type="PROSITE" id="PS00131">
    <property type="entry name" value="CARBOXYPEPT_SER_SER"/>
    <property type="match status" value="1"/>
</dbReference>
<gene>
    <name evidence="11" type="ORF">QN277_007131</name>
</gene>
<organism evidence="11 12">
    <name type="scientific">Acacia crassicarpa</name>
    <name type="common">northern wattle</name>
    <dbReference type="NCBI Taxonomy" id="499986"/>
    <lineage>
        <taxon>Eukaryota</taxon>
        <taxon>Viridiplantae</taxon>
        <taxon>Streptophyta</taxon>
        <taxon>Embryophyta</taxon>
        <taxon>Tracheophyta</taxon>
        <taxon>Spermatophyta</taxon>
        <taxon>Magnoliopsida</taxon>
        <taxon>eudicotyledons</taxon>
        <taxon>Gunneridae</taxon>
        <taxon>Pentapetalae</taxon>
        <taxon>rosids</taxon>
        <taxon>fabids</taxon>
        <taxon>Fabales</taxon>
        <taxon>Fabaceae</taxon>
        <taxon>Caesalpinioideae</taxon>
        <taxon>mimosoid clade</taxon>
        <taxon>Acacieae</taxon>
        <taxon>Acacia</taxon>
    </lineage>
</organism>
<evidence type="ECO:0000256" key="8">
    <source>
        <dbReference type="ARBA" id="ARBA00023157"/>
    </source>
</evidence>
<feature type="chain" id="PRO_5041772253" description="Carboxypeptidase" evidence="10">
    <location>
        <begin position="26"/>
        <end position="463"/>
    </location>
</feature>
<dbReference type="PANTHER" id="PTHR11802:SF25">
    <property type="entry name" value="SERINE CARBOXYPEPTIDASE 24"/>
    <property type="match status" value="1"/>
</dbReference>
<proteinExistence type="inferred from homology"/>
<dbReference type="GO" id="GO:0006508">
    <property type="term" value="P:proteolysis"/>
    <property type="evidence" value="ECO:0007669"/>
    <property type="project" value="UniProtKB-KW"/>
</dbReference>